<sequence length="32" mass="3289">MNLADGVDEEAAEAVIAGTSNRTVNAASQNLR</sequence>
<reference key="2">
    <citation type="submission" date="2011-11" db="EMBL/GenBank/DDBJ databases">
        <authorList>
            <person name="Shin S.H."/>
            <person name="Kim S."/>
            <person name="Kim J.Y."/>
        </authorList>
    </citation>
    <scope>NUCLEOTIDE SEQUENCE</scope>
    <source>
        <strain>HPL-003</strain>
    </source>
</reference>
<dbReference type="KEGG" id="pta:HPL003_27055"/>
<proteinExistence type="predicted"/>
<dbReference type="EMBL" id="CP003107">
    <property type="protein sequence ID" value="AET62123.1"/>
    <property type="molecule type" value="Genomic_DNA"/>
</dbReference>
<evidence type="ECO:0000313" key="2">
    <source>
        <dbReference type="Proteomes" id="UP000005876"/>
    </source>
</evidence>
<dbReference type="HOGENOM" id="CLU_3390584_0_0_9"/>
<accession>G7VSB4</accession>
<reference evidence="1 2" key="3">
    <citation type="journal article" date="2012" name="J. Bacteriol.">
        <title>Genome Sequence of Paenibacillus terrae HPL-003, a Xylanase-Producing Bacterium Isolated from Soil Found in Forest Residue.</title>
        <authorList>
            <person name="Shin S.H."/>
            <person name="Kim S."/>
            <person name="Kim J.Y."/>
            <person name="Song H.Y."/>
            <person name="Cho S.J."/>
            <person name="Kim D.R."/>
            <person name="Lee K.I."/>
            <person name="Lim H.K."/>
            <person name="Park N.J."/>
            <person name="Hwang I.T."/>
            <person name="Yang K.S."/>
        </authorList>
    </citation>
    <scope>NUCLEOTIDE SEQUENCE [LARGE SCALE GENOMIC DNA]</scope>
    <source>
        <strain evidence="1 2">HPL-003</strain>
    </source>
</reference>
<name>G7VSB4_PAETH</name>
<evidence type="ECO:0000313" key="1">
    <source>
        <dbReference type="EMBL" id="AET62123.1"/>
    </source>
</evidence>
<reference evidence="2" key="1">
    <citation type="submission" date="2011-11" db="EMBL/GenBank/DDBJ databases">
        <title>Complete sequence of Paenibacillus terrae HPL-003.</title>
        <authorList>
            <person name="Shin S.H."/>
            <person name="Kim S."/>
            <person name="Kim J.Y."/>
        </authorList>
    </citation>
    <scope>NUCLEOTIDE SEQUENCE [LARGE SCALE GENOMIC DNA]</scope>
    <source>
        <strain evidence="2">HPL-003</strain>
    </source>
</reference>
<organism evidence="1 2">
    <name type="scientific">Paenibacillus terrae (strain HPL-003)</name>
    <dbReference type="NCBI Taxonomy" id="985665"/>
    <lineage>
        <taxon>Bacteria</taxon>
        <taxon>Bacillati</taxon>
        <taxon>Bacillota</taxon>
        <taxon>Bacilli</taxon>
        <taxon>Bacillales</taxon>
        <taxon>Paenibacillaceae</taxon>
        <taxon>Paenibacillus</taxon>
    </lineage>
</organism>
<dbReference type="Proteomes" id="UP000005876">
    <property type="component" value="Chromosome"/>
</dbReference>
<protein>
    <submittedName>
        <fullName evidence="1">Uncharacterized protein</fullName>
    </submittedName>
</protein>
<gene>
    <name evidence="1" type="ordered locus">HPL003_27055</name>
</gene>
<dbReference type="AlphaFoldDB" id="G7VSB4"/>